<keyword evidence="2 5" id="KW-0067">ATP-binding</keyword>
<dbReference type="PROSITE" id="PS00211">
    <property type="entry name" value="ABC_TRANSPORTER_1"/>
    <property type="match status" value="1"/>
</dbReference>
<dbReference type="InterPro" id="IPR003439">
    <property type="entry name" value="ABC_transporter-like_ATP-bd"/>
</dbReference>
<organism evidence="5 6">
    <name type="scientific">Desulfovibrio piger</name>
    <dbReference type="NCBI Taxonomy" id="901"/>
    <lineage>
        <taxon>Bacteria</taxon>
        <taxon>Pseudomonadati</taxon>
        <taxon>Thermodesulfobacteriota</taxon>
        <taxon>Desulfovibrionia</taxon>
        <taxon>Desulfovibrionales</taxon>
        <taxon>Desulfovibrionaceae</taxon>
        <taxon>Desulfovibrio</taxon>
    </lineage>
</organism>
<feature type="region of interest" description="Disordered" evidence="3">
    <location>
        <begin position="14"/>
        <end position="41"/>
    </location>
</feature>
<dbReference type="GO" id="GO:0005524">
    <property type="term" value="F:ATP binding"/>
    <property type="evidence" value="ECO:0007669"/>
    <property type="project" value="UniProtKB-KW"/>
</dbReference>
<protein>
    <submittedName>
        <fullName evidence="5">ABC transporter multidrug efflux pump, fused ATP-binding domains</fullName>
    </submittedName>
</protein>
<dbReference type="InterPro" id="IPR017871">
    <property type="entry name" value="ABC_transporter-like_CS"/>
</dbReference>
<dbReference type="SUPFAM" id="SSF52540">
    <property type="entry name" value="P-loop containing nucleoside triphosphate hydrolases"/>
    <property type="match status" value="2"/>
</dbReference>
<keyword evidence="6" id="KW-1185">Reference proteome</keyword>
<dbReference type="KEGG" id="dpg:DESPIGER_1372"/>
<dbReference type="GO" id="GO:0016887">
    <property type="term" value="F:ATP hydrolysis activity"/>
    <property type="evidence" value="ECO:0007669"/>
    <property type="project" value="InterPro"/>
</dbReference>
<evidence type="ECO:0000259" key="4">
    <source>
        <dbReference type="PROSITE" id="PS50893"/>
    </source>
</evidence>
<dbReference type="Pfam" id="PF00005">
    <property type="entry name" value="ABC_tran"/>
    <property type="match status" value="2"/>
</dbReference>
<dbReference type="SMART" id="SM00382">
    <property type="entry name" value="AAA"/>
    <property type="match status" value="2"/>
</dbReference>
<dbReference type="Proteomes" id="UP000186323">
    <property type="component" value="Chromosome I"/>
</dbReference>
<dbReference type="AlphaFoldDB" id="A0A1K1LEV1"/>
<feature type="domain" description="ABC transporter" evidence="4">
    <location>
        <begin position="383"/>
        <end position="612"/>
    </location>
</feature>
<dbReference type="RefSeq" id="WP_197678000.1">
    <property type="nucleotide sequence ID" value="NZ_CALUWT010000003.1"/>
</dbReference>
<gene>
    <name evidence="5" type="ORF">DESPIGER_1372</name>
</gene>
<dbReference type="InterPro" id="IPR027417">
    <property type="entry name" value="P-loop_NTPase"/>
</dbReference>
<dbReference type="Gene3D" id="3.40.50.300">
    <property type="entry name" value="P-loop containing nucleotide triphosphate hydrolases"/>
    <property type="match status" value="2"/>
</dbReference>
<name>A0A1K1LEV1_9BACT</name>
<evidence type="ECO:0000256" key="1">
    <source>
        <dbReference type="ARBA" id="ARBA00022741"/>
    </source>
</evidence>
<dbReference type="PANTHER" id="PTHR43038:SF3">
    <property type="entry name" value="ABC TRANSPORTER G FAMILY MEMBER 20 ISOFORM X1"/>
    <property type="match status" value="1"/>
</dbReference>
<evidence type="ECO:0000313" key="5">
    <source>
        <dbReference type="EMBL" id="SFV73218.1"/>
    </source>
</evidence>
<accession>A0A1K1LEV1</accession>
<dbReference type="PROSITE" id="PS50893">
    <property type="entry name" value="ABC_TRANSPORTER_2"/>
    <property type="match status" value="2"/>
</dbReference>
<sequence>MSFWSAWWRRRAAAEPDTARPAGGHAGDGRRGGGAGRQAAAAPEAVQDAVAPQDGIAVELRGLVMRFGAVEALRGLDARIPAGRITGLVGPDGAGKTTLLRLLAGLMEPAAGQALLFGRPAREVAADAPNSIGYMPQRFGLYEDLSVMANLRLHARLRGLEGEARDALFDRLLAFTSLGPFTRRLAGRLSGGMKQKLGIACALLGAPRVLLLDEPGVGVDPLSRQELWQMVSELSDDGMTVIWSTAYLDEAARCPGIIMLDGGRILYDGPPEGLTARVEGRVFHVPPGSEGSKAALARWTRTPGVEDALMQGSRIRVLLGQDAPESTRAAVREAGGEDVPARLEDAYMHMVGGLNQEPSPYGRTGGDGGGQVARLSVEAPERIVAQGLTKRFGTFTAADHISFTVRAGEIFGLLGPNGAGKSTTFRMLCGLSRPTSGQCSVDGVDLLRAGSAARSRLGYMAQKFSLYLDIPVRENILTCAELYGLAPERRKALLPVLAQALELTDYLDSRTLSLPLGQKQRLALLCATLHEPPVLFLDEPTSGVDVRTRRDFWKHITAMTGAGASVLVTTHFMEEAEYCDRMALIYRGAMISMGTPDALKASCRGMAGMPDDPTLEDAFIASIRRYDAEHPQ</sequence>
<evidence type="ECO:0000313" key="6">
    <source>
        <dbReference type="Proteomes" id="UP000186323"/>
    </source>
</evidence>
<reference evidence="6" key="1">
    <citation type="submission" date="2016-10" db="EMBL/GenBank/DDBJ databases">
        <authorList>
            <person name="Wegmann U."/>
        </authorList>
    </citation>
    <scope>NUCLEOTIDE SEQUENCE [LARGE SCALE GENOMIC DNA]</scope>
</reference>
<dbReference type="InterPro" id="IPR003593">
    <property type="entry name" value="AAA+_ATPase"/>
</dbReference>
<evidence type="ECO:0000256" key="3">
    <source>
        <dbReference type="SAM" id="MobiDB-lite"/>
    </source>
</evidence>
<keyword evidence="1" id="KW-0547">Nucleotide-binding</keyword>
<evidence type="ECO:0000256" key="2">
    <source>
        <dbReference type="ARBA" id="ARBA00022840"/>
    </source>
</evidence>
<feature type="domain" description="ABC transporter" evidence="4">
    <location>
        <begin position="58"/>
        <end position="287"/>
    </location>
</feature>
<dbReference type="EMBL" id="LT630450">
    <property type="protein sequence ID" value="SFV73218.1"/>
    <property type="molecule type" value="Genomic_DNA"/>
</dbReference>
<dbReference type="CDD" id="cd03230">
    <property type="entry name" value="ABC_DR_subfamily_A"/>
    <property type="match status" value="2"/>
</dbReference>
<dbReference type="PANTHER" id="PTHR43038">
    <property type="entry name" value="ATP-BINDING CASSETTE, SUB-FAMILY H, MEMBER 1"/>
    <property type="match status" value="1"/>
</dbReference>
<proteinExistence type="predicted"/>